<evidence type="ECO:0000259" key="9">
    <source>
        <dbReference type="Pfam" id="PF12704"/>
    </source>
</evidence>
<dbReference type="AlphaFoldDB" id="A0AAU9CI53"/>
<dbReference type="Pfam" id="PF02687">
    <property type="entry name" value="FtsX"/>
    <property type="match status" value="1"/>
</dbReference>
<evidence type="ECO:0000259" key="8">
    <source>
        <dbReference type="Pfam" id="PF02687"/>
    </source>
</evidence>
<organism evidence="10 11">
    <name type="scientific">Fulvitalea axinellae</name>
    <dbReference type="NCBI Taxonomy" id="1182444"/>
    <lineage>
        <taxon>Bacteria</taxon>
        <taxon>Pseudomonadati</taxon>
        <taxon>Bacteroidota</taxon>
        <taxon>Cytophagia</taxon>
        <taxon>Cytophagales</taxon>
        <taxon>Persicobacteraceae</taxon>
        <taxon>Fulvitalea</taxon>
    </lineage>
</organism>
<dbReference type="PANTHER" id="PTHR30489:SF0">
    <property type="entry name" value="LIPOPROTEIN-RELEASING SYSTEM TRANSMEMBRANE PROTEIN LOLE"/>
    <property type="match status" value="1"/>
</dbReference>
<feature type="domain" description="MacB-like periplasmic core" evidence="9">
    <location>
        <begin position="27"/>
        <end position="250"/>
    </location>
</feature>
<keyword evidence="6 7" id="KW-0472">Membrane</keyword>
<dbReference type="EMBL" id="AP025314">
    <property type="protein sequence ID" value="BDD07668.1"/>
    <property type="molecule type" value="Genomic_DNA"/>
</dbReference>
<dbReference type="InterPro" id="IPR003838">
    <property type="entry name" value="ABC3_permease_C"/>
</dbReference>
<evidence type="ECO:0000256" key="2">
    <source>
        <dbReference type="ARBA" id="ARBA00005236"/>
    </source>
</evidence>
<feature type="transmembrane region" description="Helical" evidence="7">
    <location>
        <begin position="277"/>
        <end position="304"/>
    </location>
</feature>
<dbReference type="RefSeq" id="WP_338392980.1">
    <property type="nucleotide sequence ID" value="NZ_AP025314.1"/>
</dbReference>
<evidence type="ECO:0000256" key="5">
    <source>
        <dbReference type="ARBA" id="ARBA00022989"/>
    </source>
</evidence>
<keyword evidence="5 7" id="KW-1133">Transmembrane helix</keyword>
<feature type="domain" description="ABC3 transporter permease C-terminal" evidence="8">
    <location>
        <begin position="281"/>
        <end position="406"/>
    </location>
</feature>
<feature type="transmembrane region" description="Helical" evidence="7">
    <location>
        <begin position="379"/>
        <end position="397"/>
    </location>
</feature>
<dbReference type="KEGG" id="fax:FUAX_01000"/>
<proteinExistence type="inferred from homology"/>
<dbReference type="Pfam" id="PF12704">
    <property type="entry name" value="MacB_PCD"/>
    <property type="match status" value="1"/>
</dbReference>
<dbReference type="GO" id="GO:0098797">
    <property type="term" value="C:plasma membrane protein complex"/>
    <property type="evidence" value="ECO:0007669"/>
    <property type="project" value="TreeGrafter"/>
</dbReference>
<keyword evidence="3" id="KW-1003">Cell membrane</keyword>
<name>A0AAU9CI53_9BACT</name>
<accession>A0AAU9CI53</accession>
<evidence type="ECO:0000256" key="3">
    <source>
        <dbReference type="ARBA" id="ARBA00022475"/>
    </source>
</evidence>
<dbReference type="InterPro" id="IPR025857">
    <property type="entry name" value="MacB_PCD"/>
</dbReference>
<evidence type="ECO:0000256" key="1">
    <source>
        <dbReference type="ARBA" id="ARBA00004651"/>
    </source>
</evidence>
<comment type="similarity">
    <text evidence="2">Belongs to the ABC-4 integral membrane protein family. LolC/E subfamily.</text>
</comment>
<protein>
    <submittedName>
        <fullName evidence="10">Membrane protein</fullName>
    </submittedName>
</protein>
<gene>
    <name evidence="10" type="ORF">FUAX_01000</name>
</gene>
<comment type="subcellular location">
    <subcellularLocation>
        <location evidence="1">Cell membrane</location>
        <topology evidence="1">Multi-pass membrane protein</topology>
    </subcellularLocation>
</comment>
<dbReference type="PANTHER" id="PTHR30489">
    <property type="entry name" value="LIPOPROTEIN-RELEASING SYSTEM TRANSMEMBRANE PROTEIN LOLE"/>
    <property type="match status" value="1"/>
</dbReference>
<evidence type="ECO:0000256" key="7">
    <source>
        <dbReference type="SAM" id="Phobius"/>
    </source>
</evidence>
<dbReference type="InterPro" id="IPR051447">
    <property type="entry name" value="Lipoprotein-release_system"/>
</dbReference>
<feature type="transmembrane region" description="Helical" evidence="7">
    <location>
        <begin position="325"/>
        <end position="351"/>
    </location>
</feature>
<reference evidence="10 11" key="1">
    <citation type="submission" date="2021-12" db="EMBL/GenBank/DDBJ databases">
        <title>Genome sequencing of bacteria with rrn-lacking chromosome and rrn-plasmid.</title>
        <authorList>
            <person name="Anda M."/>
            <person name="Iwasaki W."/>
        </authorList>
    </citation>
    <scope>NUCLEOTIDE SEQUENCE [LARGE SCALE GENOMIC DNA]</scope>
    <source>
        <strain evidence="10 11">DSM 100852</strain>
    </source>
</reference>
<keyword evidence="4 7" id="KW-0812">Transmembrane</keyword>
<keyword evidence="11" id="KW-1185">Reference proteome</keyword>
<evidence type="ECO:0000313" key="10">
    <source>
        <dbReference type="EMBL" id="BDD07668.1"/>
    </source>
</evidence>
<feature type="transmembrane region" description="Helical" evidence="7">
    <location>
        <begin position="23"/>
        <end position="46"/>
    </location>
</feature>
<dbReference type="GO" id="GO:0044874">
    <property type="term" value="P:lipoprotein localization to outer membrane"/>
    <property type="evidence" value="ECO:0007669"/>
    <property type="project" value="TreeGrafter"/>
</dbReference>
<evidence type="ECO:0000256" key="6">
    <source>
        <dbReference type="ARBA" id="ARBA00023136"/>
    </source>
</evidence>
<sequence>MNLSFFIARRYFKAKHKQSFSNIITRIAMVGIAVGTMALVVVLSVYNGMGDLVRSLYNSFDPEIKIAPAQGKTFAADTALLRLVRGTEGVAIVSEVLEDNAYAKYKNAEMVVTVKGVSPNYIRQSGVRDRITNGEFLLENKENGQEFTVIGAGVRYELSVNLRNDFYPVRLYYPKKGKIKGSLNPTKNLNSRSLMVSGVFESSKGYNLNYVYVPLETATKLMQKEGRLSALEVKVLPDADVDKVQRRLKKALGKSFTVKNREEQQALLSKVLRIEKLFFFVALSFILFIASFNIFFSLSMLVIEKKKDIAVLFSIGATRSLVRKIFMFEGFLVAMSGAVTGLLTGLLICILQEKYGWVKMGIMGPQGDYWAYPVSLDPVDISATVLVVILLTILATVRPARLASKYKVTEHL</sequence>
<evidence type="ECO:0000313" key="11">
    <source>
        <dbReference type="Proteomes" id="UP001348817"/>
    </source>
</evidence>
<evidence type="ECO:0000256" key="4">
    <source>
        <dbReference type="ARBA" id="ARBA00022692"/>
    </source>
</evidence>
<dbReference type="Proteomes" id="UP001348817">
    <property type="component" value="Chromosome"/>
</dbReference>